<dbReference type="EMBL" id="MSYM01000018">
    <property type="protein sequence ID" value="OLP05154.1"/>
    <property type="molecule type" value="Genomic_DNA"/>
</dbReference>
<protein>
    <submittedName>
        <fullName evidence="1">Uncharacterized protein</fullName>
    </submittedName>
</protein>
<keyword evidence="2" id="KW-1185">Reference proteome</keyword>
<reference evidence="1 2" key="1">
    <citation type="submission" date="2017-01" db="EMBL/GenBank/DDBJ databases">
        <title>Genome sequence of Rhodoferax antarcticus ANT.BR, a psychrophilic purple nonsulfur bacterium from an Antarctic microbial mat.</title>
        <authorList>
            <person name="Baker J."/>
            <person name="Riester C."/>
            <person name="Skinner B."/>
            <person name="Newell A."/>
            <person name="Swingley W."/>
            <person name="Madigan M."/>
            <person name="Jung D."/>
            <person name="Asao M."/>
            <person name="Chen M."/>
            <person name="Loughlin P."/>
            <person name="Pan H."/>
            <person name="Lin S."/>
            <person name="Li N."/>
            <person name="Shaw J."/>
            <person name="Prado M."/>
            <person name="Sherman C."/>
            <person name="Li X."/>
            <person name="Tang J."/>
            <person name="Blankenship R."/>
            <person name="Zhao T."/>
            <person name="Touchman J."/>
            <person name="Sattley M."/>
        </authorList>
    </citation>
    <scope>NUCLEOTIDE SEQUENCE [LARGE SCALE GENOMIC DNA]</scope>
    <source>
        <strain evidence="1 2">ANT.BR</strain>
    </source>
</reference>
<dbReference type="Proteomes" id="UP000185911">
    <property type="component" value="Unassembled WGS sequence"/>
</dbReference>
<accession>A0A1Q8YAS6</accession>
<evidence type="ECO:0000313" key="1">
    <source>
        <dbReference type="EMBL" id="OLP05154.1"/>
    </source>
</evidence>
<name>A0A1Q8YAS6_9BURK</name>
<proteinExistence type="predicted"/>
<organism evidence="1 2">
    <name type="scientific">Rhodoferax antarcticus ANT.BR</name>
    <dbReference type="NCBI Taxonomy" id="1111071"/>
    <lineage>
        <taxon>Bacteria</taxon>
        <taxon>Pseudomonadati</taxon>
        <taxon>Pseudomonadota</taxon>
        <taxon>Betaproteobacteria</taxon>
        <taxon>Burkholderiales</taxon>
        <taxon>Comamonadaceae</taxon>
        <taxon>Rhodoferax</taxon>
    </lineage>
</organism>
<evidence type="ECO:0000313" key="2">
    <source>
        <dbReference type="Proteomes" id="UP000185911"/>
    </source>
</evidence>
<comment type="caution">
    <text evidence="1">The sequence shown here is derived from an EMBL/GenBank/DDBJ whole genome shotgun (WGS) entry which is preliminary data.</text>
</comment>
<sequence length="67" mass="7342">MKRAAQKNNSCTARGNVPAALARMRRAGTHLKNGCATSPIQGRKSALRLQHHPARRRFLAGNVNQPQ</sequence>
<dbReference type="AlphaFoldDB" id="A0A1Q8YAS6"/>
<gene>
    <name evidence="1" type="ORF">BLL52_3975</name>
</gene>